<protein>
    <submittedName>
        <fullName evidence="1">Uncharacterized protein</fullName>
    </submittedName>
</protein>
<evidence type="ECO:0000313" key="1">
    <source>
        <dbReference type="EMBL" id="KAF6222297.1"/>
    </source>
</evidence>
<dbReference type="RefSeq" id="XP_037151732.1">
    <property type="nucleotide sequence ID" value="XM_037292313.1"/>
</dbReference>
<proteinExistence type="predicted"/>
<accession>A0A8H6CEZ7</accession>
<sequence length="113" mass="12098">MSQTVSAVIVMTPTGGSSYVATVTTRTTEAAAAEPAGTSTAQMARNPVMWKARDIQRLGQLPLDSDDPAPARVEACITHLNNRVRDLPGDEDFPVTEEEDAVLKDIQRCEGQG</sequence>
<dbReference type="Proteomes" id="UP000593566">
    <property type="component" value="Unassembled WGS sequence"/>
</dbReference>
<evidence type="ECO:0000313" key="2">
    <source>
        <dbReference type="Proteomes" id="UP000593566"/>
    </source>
</evidence>
<dbReference type="EMBL" id="JACCJB010000012">
    <property type="protein sequence ID" value="KAF6222297.1"/>
    <property type="molecule type" value="Genomic_DNA"/>
</dbReference>
<dbReference type="GeneID" id="59329799"/>
<gene>
    <name evidence="1" type="ORF">HO133_001383</name>
</gene>
<comment type="caution">
    <text evidence="1">The sequence shown here is derived from an EMBL/GenBank/DDBJ whole genome shotgun (WGS) entry which is preliminary data.</text>
</comment>
<dbReference type="AlphaFoldDB" id="A0A8H6CEZ7"/>
<name>A0A8H6CEZ7_9LECA</name>
<keyword evidence="2" id="KW-1185">Reference proteome</keyword>
<organism evidence="1 2">
    <name type="scientific">Letharia lupina</name>
    <dbReference type="NCBI Taxonomy" id="560253"/>
    <lineage>
        <taxon>Eukaryota</taxon>
        <taxon>Fungi</taxon>
        <taxon>Dikarya</taxon>
        <taxon>Ascomycota</taxon>
        <taxon>Pezizomycotina</taxon>
        <taxon>Lecanoromycetes</taxon>
        <taxon>OSLEUM clade</taxon>
        <taxon>Lecanoromycetidae</taxon>
        <taxon>Lecanorales</taxon>
        <taxon>Lecanorineae</taxon>
        <taxon>Parmeliaceae</taxon>
        <taxon>Letharia</taxon>
    </lineage>
</organism>
<reference evidence="1 2" key="1">
    <citation type="journal article" date="2020" name="Genomics">
        <title>Complete, high-quality genomes from long-read metagenomic sequencing of two wolf lichen thalli reveals enigmatic genome architecture.</title>
        <authorList>
            <person name="McKenzie S.K."/>
            <person name="Walston R.F."/>
            <person name="Allen J.L."/>
        </authorList>
    </citation>
    <scope>NUCLEOTIDE SEQUENCE [LARGE SCALE GENOMIC DNA]</scope>
    <source>
        <strain evidence="1">WasteWater1</strain>
    </source>
</reference>